<accession>A0A1I6FNV2</accession>
<reference evidence="3" key="1">
    <citation type="submission" date="2016-10" db="EMBL/GenBank/DDBJ databases">
        <authorList>
            <person name="Varghese N."/>
            <person name="Submissions S."/>
        </authorList>
    </citation>
    <scope>NUCLEOTIDE SEQUENCE [LARGE SCALE GENOMIC DNA]</scope>
    <source>
        <strain evidence="3">DSM 26879</strain>
    </source>
</reference>
<proteinExistence type="inferred from homology"/>
<sequence length="73" mass="8177">MTPLAYLVSLPVRAYRLVLSPWIGNSCCYHPTCSAYSLEALEKHGAIKGSWLTIWRILRCNPWSKGGVDNVPD</sequence>
<evidence type="ECO:0000313" key="3">
    <source>
        <dbReference type="Proteomes" id="UP000199478"/>
    </source>
</evidence>
<dbReference type="SMART" id="SM01234">
    <property type="entry name" value="Haemolytic"/>
    <property type="match status" value="1"/>
</dbReference>
<keyword evidence="3" id="KW-1185">Reference proteome</keyword>
<protein>
    <recommendedName>
        <fullName evidence="1">Putative membrane protein insertion efficiency factor</fullName>
    </recommendedName>
</protein>
<dbReference type="OrthoDB" id="9801753at2"/>
<gene>
    <name evidence="2" type="ORF">SAMN04488005_0102</name>
</gene>
<organism evidence="2 3">
    <name type="scientific">Yoonia tamlensis</name>
    <dbReference type="NCBI Taxonomy" id="390270"/>
    <lineage>
        <taxon>Bacteria</taxon>
        <taxon>Pseudomonadati</taxon>
        <taxon>Pseudomonadota</taxon>
        <taxon>Alphaproteobacteria</taxon>
        <taxon>Rhodobacterales</taxon>
        <taxon>Paracoccaceae</taxon>
        <taxon>Yoonia</taxon>
    </lineage>
</organism>
<name>A0A1I6FNV2_9RHOB</name>
<evidence type="ECO:0000256" key="1">
    <source>
        <dbReference type="HAMAP-Rule" id="MF_00386"/>
    </source>
</evidence>
<dbReference type="AlphaFoldDB" id="A0A1I6FNV2"/>
<keyword evidence="1" id="KW-1003">Cell membrane</keyword>
<dbReference type="NCBIfam" id="TIGR00278">
    <property type="entry name" value="membrane protein insertion efficiency factor YidD"/>
    <property type="match status" value="1"/>
</dbReference>
<dbReference type="Proteomes" id="UP000199478">
    <property type="component" value="Unassembled WGS sequence"/>
</dbReference>
<dbReference type="STRING" id="390270.SAMN04488005_0102"/>
<keyword evidence="1" id="KW-0472">Membrane</keyword>
<dbReference type="Pfam" id="PF01809">
    <property type="entry name" value="YidD"/>
    <property type="match status" value="1"/>
</dbReference>
<dbReference type="HAMAP" id="MF_00386">
    <property type="entry name" value="UPF0161_YidD"/>
    <property type="match status" value="1"/>
</dbReference>
<comment type="similarity">
    <text evidence="1">Belongs to the UPF0161 family.</text>
</comment>
<dbReference type="EMBL" id="FOYP01000001">
    <property type="protein sequence ID" value="SFR31578.1"/>
    <property type="molecule type" value="Genomic_DNA"/>
</dbReference>
<evidence type="ECO:0000313" key="2">
    <source>
        <dbReference type="EMBL" id="SFR31578.1"/>
    </source>
</evidence>
<comment type="function">
    <text evidence="1">Could be involved in insertion of integral membrane proteins into the membrane.</text>
</comment>
<dbReference type="PANTHER" id="PTHR33383:SF1">
    <property type="entry name" value="MEMBRANE PROTEIN INSERTION EFFICIENCY FACTOR-RELATED"/>
    <property type="match status" value="1"/>
</dbReference>
<dbReference type="GO" id="GO:0005886">
    <property type="term" value="C:plasma membrane"/>
    <property type="evidence" value="ECO:0007669"/>
    <property type="project" value="UniProtKB-SubCell"/>
</dbReference>
<dbReference type="RefSeq" id="WP_090195019.1">
    <property type="nucleotide sequence ID" value="NZ_FOYP01000001.1"/>
</dbReference>
<dbReference type="InterPro" id="IPR002696">
    <property type="entry name" value="Membr_insert_effic_factor_YidD"/>
</dbReference>
<comment type="subcellular location">
    <subcellularLocation>
        <location evidence="1">Cell membrane</location>
        <topology evidence="1">Peripheral membrane protein</topology>
        <orientation evidence="1">Cytoplasmic side</orientation>
    </subcellularLocation>
</comment>
<dbReference type="PANTHER" id="PTHR33383">
    <property type="entry name" value="MEMBRANE PROTEIN INSERTION EFFICIENCY FACTOR-RELATED"/>
    <property type="match status" value="1"/>
</dbReference>